<dbReference type="FunFam" id="3.40.50.300:FF:002049">
    <property type="entry name" value="Si:ch73-170d6.2"/>
    <property type="match status" value="1"/>
</dbReference>
<evidence type="ECO:0000256" key="2">
    <source>
        <dbReference type="SAM" id="MobiDB-lite"/>
    </source>
</evidence>
<dbReference type="InterPro" id="IPR040581">
    <property type="entry name" value="Thioredoxin_11"/>
</dbReference>
<feature type="domain" description="Fibronectin type-III" evidence="3">
    <location>
        <begin position="465"/>
        <end position="567"/>
    </location>
</feature>
<accession>A0A8J7P266</accession>
<dbReference type="InterPro" id="IPR056072">
    <property type="entry name" value="SNTX_MACPF/CDC-like_dom"/>
</dbReference>
<feature type="non-terminal residue" evidence="4">
    <location>
        <position position="1"/>
    </location>
</feature>
<dbReference type="CDD" id="cd00063">
    <property type="entry name" value="FN3"/>
    <property type="match status" value="2"/>
</dbReference>
<dbReference type="PANTHER" id="PTHR31594:SF15">
    <property type="entry name" value="VERRUCOTOXIN SUBUNIT BETA ISOFORM X1-RELATED"/>
    <property type="match status" value="1"/>
</dbReference>
<dbReference type="InterPro" id="IPR048997">
    <property type="entry name" value="Stonustoxin-like_helical"/>
</dbReference>
<dbReference type="EMBL" id="JAAWVO010068095">
    <property type="protein sequence ID" value="MBN3323885.1"/>
    <property type="molecule type" value="Genomic_DNA"/>
</dbReference>
<dbReference type="InterPro" id="IPR013783">
    <property type="entry name" value="Ig-like_fold"/>
</dbReference>
<keyword evidence="1" id="KW-0547">Nucleotide-binding</keyword>
<dbReference type="Proteomes" id="UP000736164">
    <property type="component" value="Unassembled WGS sequence"/>
</dbReference>
<dbReference type="Gene3D" id="3.40.50.300">
    <property type="entry name" value="P-loop containing nucleotide triphosphate hydrolases"/>
    <property type="match status" value="1"/>
</dbReference>
<evidence type="ECO:0000313" key="5">
    <source>
        <dbReference type="Proteomes" id="UP000736164"/>
    </source>
</evidence>
<dbReference type="SUPFAM" id="SSF52540">
    <property type="entry name" value="P-loop containing nucleoside triphosphate hydrolases"/>
    <property type="match status" value="1"/>
</dbReference>
<reference evidence="4" key="1">
    <citation type="journal article" date="2021" name="Cell">
        <title>Tracing the genetic footprints of vertebrate landing in non-teleost ray-finned fishes.</title>
        <authorList>
            <person name="Bi X."/>
            <person name="Wang K."/>
            <person name="Yang L."/>
            <person name="Pan H."/>
            <person name="Jiang H."/>
            <person name="Wei Q."/>
            <person name="Fang M."/>
            <person name="Yu H."/>
            <person name="Zhu C."/>
            <person name="Cai Y."/>
            <person name="He Y."/>
            <person name="Gan X."/>
            <person name="Zeng H."/>
            <person name="Yu D."/>
            <person name="Zhu Y."/>
            <person name="Jiang H."/>
            <person name="Qiu Q."/>
            <person name="Yang H."/>
            <person name="Zhang Y.E."/>
            <person name="Wang W."/>
            <person name="Zhu M."/>
            <person name="He S."/>
            <person name="Zhang G."/>
        </authorList>
    </citation>
    <scope>NUCLEOTIDE SEQUENCE</scope>
    <source>
        <strain evidence="4">Allg_001</strain>
    </source>
</reference>
<dbReference type="Gene3D" id="2.60.40.10">
    <property type="entry name" value="Immunoglobulins"/>
    <property type="match status" value="2"/>
</dbReference>
<feature type="region of interest" description="Disordered" evidence="2">
    <location>
        <begin position="292"/>
        <end position="312"/>
    </location>
</feature>
<organism evidence="4 5">
    <name type="scientific">Atractosteus spatula</name>
    <name type="common">Alligator gar</name>
    <name type="synonym">Lepisosteus spatula</name>
    <dbReference type="NCBI Taxonomy" id="7917"/>
    <lineage>
        <taxon>Eukaryota</taxon>
        <taxon>Metazoa</taxon>
        <taxon>Chordata</taxon>
        <taxon>Craniata</taxon>
        <taxon>Vertebrata</taxon>
        <taxon>Euteleostomi</taxon>
        <taxon>Actinopterygii</taxon>
        <taxon>Neopterygii</taxon>
        <taxon>Holostei</taxon>
        <taxon>Semionotiformes</taxon>
        <taxon>Lepisosteidae</taxon>
        <taxon>Atractosteus</taxon>
    </lineage>
</organism>
<dbReference type="Pfam" id="PF21109">
    <property type="entry name" value="Stonustoxin_helical"/>
    <property type="match status" value="1"/>
</dbReference>
<evidence type="ECO:0000256" key="1">
    <source>
        <dbReference type="RuleBase" id="RU004560"/>
    </source>
</evidence>
<proteinExistence type="inferred from homology"/>
<dbReference type="GO" id="GO:0005525">
    <property type="term" value="F:GTP binding"/>
    <property type="evidence" value="ECO:0007669"/>
    <property type="project" value="UniProtKB-KW"/>
</dbReference>
<evidence type="ECO:0000313" key="4">
    <source>
        <dbReference type="EMBL" id="MBN3323885.1"/>
    </source>
</evidence>
<name>A0A8J7P266_ATRSP</name>
<dbReference type="InterPro" id="IPR052090">
    <property type="entry name" value="Cytolytic_pore-forming_toxin"/>
</dbReference>
<comment type="similarity">
    <text evidence="1">Belongs to the TRAFAC class TrmE-Era-EngA-EngB-Septin-like GTPase superfamily. Septin GTPase family.</text>
</comment>
<dbReference type="Pfam" id="PF18078">
    <property type="entry name" value="Thioredoxin_11"/>
    <property type="match status" value="1"/>
</dbReference>
<dbReference type="Pfam" id="PF00735">
    <property type="entry name" value="Septin"/>
    <property type="match status" value="1"/>
</dbReference>
<dbReference type="Pfam" id="PF24674">
    <property type="entry name" value="MACPF_SNTX"/>
    <property type="match status" value="1"/>
</dbReference>
<protein>
    <submittedName>
        <fullName evidence="4">VTXB protein</fullName>
    </submittedName>
</protein>
<dbReference type="PANTHER" id="PTHR31594">
    <property type="entry name" value="AIG1-TYPE G DOMAIN-CONTAINING PROTEIN"/>
    <property type="match status" value="1"/>
</dbReference>
<evidence type="ECO:0000259" key="3">
    <source>
        <dbReference type="PROSITE" id="PS50853"/>
    </source>
</evidence>
<dbReference type="SUPFAM" id="SSF49265">
    <property type="entry name" value="Fibronectin type III"/>
    <property type="match status" value="1"/>
</dbReference>
<dbReference type="InterPro" id="IPR036116">
    <property type="entry name" value="FN3_sf"/>
</dbReference>
<feature type="domain" description="Fibronectin type-III" evidence="3">
    <location>
        <begin position="374"/>
        <end position="463"/>
    </location>
</feature>
<dbReference type="InterPro" id="IPR027417">
    <property type="entry name" value="P-loop_NTPase"/>
</dbReference>
<comment type="caution">
    <text evidence="4">The sequence shown here is derived from an EMBL/GenBank/DDBJ whole genome shotgun (WGS) entry which is preliminary data.</text>
</comment>
<gene>
    <name evidence="4" type="primary">Vtxb_2</name>
    <name evidence="4" type="ORF">GTO95_0013865</name>
</gene>
<keyword evidence="1" id="KW-0342">GTP-binding</keyword>
<dbReference type="AlphaFoldDB" id="A0A8J7P266"/>
<dbReference type="InterPro" id="IPR030379">
    <property type="entry name" value="G_SEPTIN_dom"/>
</dbReference>
<dbReference type="Pfam" id="PF00041">
    <property type="entry name" value="fn3"/>
    <property type="match status" value="2"/>
</dbReference>
<dbReference type="InterPro" id="IPR003961">
    <property type="entry name" value="FN3_dom"/>
</dbReference>
<dbReference type="SMART" id="SM00060">
    <property type="entry name" value="FN3"/>
    <property type="match status" value="2"/>
</dbReference>
<sequence length="1016" mass="114472">MSSVGTVHIEMAALGRPFQLGMLYDCRRDALIPAITLWDHEELQKNTSVHSQNKTELSVSASDSIDDKASALQVDASLKASLLGGLVEVGGAAKYFNDKKKSHSQARVTLQYNTTVRYKQLTMSHLGRGQVTHPSVFEDDMATHVVTAVLYGAQAYFVFDREVSEGEDKQEIEGKLKLTIEKLKGISITSVLPAVRGGGKDEEEFRELIKHHEDSPFKFHRLQLWLQNKEREMKAVNGYLTKLKDSRINVLSTQEELDQVLFDPDTENVVCFSFTSLSQPEPYLSELTSYLRHPESRNTDTDTQQDSTGRVKRESVQNMKLCLKVFLELVNINKAQKDTKFFADSKQDDQRPGACIFLYEDGDYQGVHFEPPSKPGTPEVHTVTHNSVTVQASPPSSATLEHRVEYKPKKQEEWESVTVTDTQDSVTVSGLQPHTEYELRSTAVGQLGYIVSSDIISVETLPASPPGKPSALQVSPTSITITWENPSAVGEGVSILGYIIEYREEGVQNREETSDQWLKKKTNKEQNSFSMEGLTKETSYRIRVRCDCGDLGTSAPSDEVVITTAETTPVKRITGDPKKSTLMNKGKRSIYRLNLSKDKRSTCPKLSFGKATVNSRNRTIMLLGATGSGKTTLINGMINYILGVEWEDESRFKLIHEETNRTQAESQTSEITAYQIHYSEGFRVRYSLTIVDTPGFGDTRGIGQDKIITQKIRDFFSDKNGIVSLDAVCFVVQSALARLTHTQKYIFDSILSIFGKDIADNIVVLVTFADGQAPPVLEAIKAADVSCAKEKNGDPCHFKFNNSVLFASNEGSTGSSHQSKFDQMFWQMGSESMETFFGYLNTMQTRSLQLTKEVLEERNRLEVTVEGLQPKINVGLTTLNELEQTKEALKRHKHCIEQNKNFEYEVEVTEAVKEDISGTRNYITNCQTCHTTCHYPCQIPNDDGKKGCWAMDNKGNCRICPGKCVWSIHFNQKYRWEYRTRKEKRTYEDLKKQFEDAKIFVTKKTLNKLLVNIFHV</sequence>
<dbReference type="PROSITE" id="PS50853">
    <property type="entry name" value="FN3"/>
    <property type="match status" value="2"/>
</dbReference>
<keyword evidence="5" id="KW-1185">Reference proteome</keyword>
<feature type="non-terminal residue" evidence="4">
    <location>
        <position position="1016"/>
    </location>
</feature>